<name>A0A6N3FMU8_9CLOT</name>
<protein>
    <recommendedName>
        <fullName evidence="2">Transcription initiation factor TFIIIB</fullName>
    </recommendedName>
</protein>
<reference evidence="1" key="1">
    <citation type="submission" date="2019-11" db="EMBL/GenBank/DDBJ databases">
        <authorList>
            <person name="Feng L."/>
        </authorList>
    </citation>
    <scope>NUCLEOTIDE SEQUENCE</scope>
    <source>
        <strain evidence="1">CTertiumLFYP3</strain>
    </source>
</reference>
<dbReference type="RefSeq" id="WP_156627207.1">
    <property type="nucleotide sequence ID" value="NZ_CACRTO010000041.1"/>
</dbReference>
<proteinExistence type="predicted"/>
<gene>
    <name evidence="1" type="ORF">CTLFYP3_02758</name>
</gene>
<evidence type="ECO:0008006" key="2">
    <source>
        <dbReference type="Google" id="ProtNLM"/>
    </source>
</evidence>
<evidence type="ECO:0000313" key="1">
    <source>
        <dbReference type="EMBL" id="VYU53424.1"/>
    </source>
</evidence>
<organism evidence="1">
    <name type="scientific">Clostridium tertium</name>
    <dbReference type="NCBI Taxonomy" id="1559"/>
    <lineage>
        <taxon>Bacteria</taxon>
        <taxon>Bacillati</taxon>
        <taxon>Bacillota</taxon>
        <taxon>Clostridia</taxon>
        <taxon>Eubacteriales</taxon>
        <taxon>Clostridiaceae</taxon>
        <taxon>Clostridium</taxon>
    </lineage>
</organism>
<dbReference type="AlphaFoldDB" id="A0A6N3FMU8"/>
<sequence>MNNRKCPLCGCEEIAMGKQSGHGSMMAVDKFSTGSDIIAEICTNCGYILSMRVEKPEKFKPAKQIRC</sequence>
<dbReference type="EMBL" id="CACRTO010000041">
    <property type="protein sequence ID" value="VYU53424.1"/>
    <property type="molecule type" value="Genomic_DNA"/>
</dbReference>
<accession>A0A6N3FMU8</accession>